<proteinExistence type="predicted"/>
<organism evidence="1 2">
    <name type="scientific">Stephania yunnanensis</name>
    <dbReference type="NCBI Taxonomy" id="152371"/>
    <lineage>
        <taxon>Eukaryota</taxon>
        <taxon>Viridiplantae</taxon>
        <taxon>Streptophyta</taxon>
        <taxon>Embryophyta</taxon>
        <taxon>Tracheophyta</taxon>
        <taxon>Spermatophyta</taxon>
        <taxon>Magnoliopsida</taxon>
        <taxon>Ranunculales</taxon>
        <taxon>Menispermaceae</taxon>
        <taxon>Menispermoideae</taxon>
        <taxon>Cissampelideae</taxon>
        <taxon>Stephania</taxon>
    </lineage>
</organism>
<dbReference type="AlphaFoldDB" id="A0AAP0NQF3"/>
<accession>A0AAP0NQF3</accession>
<gene>
    <name evidence="1" type="ORF">Syun_021121</name>
</gene>
<protein>
    <submittedName>
        <fullName evidence="1">Uncharacterized protein</fullName>
    </submittedName>
</protein>
<sequence length="160" mass="17540">MVFGNLVSQNPNSNAHWVANRETPHPKSPSGALVINKNGHLSLFNQTHHVIRSSNGGSASGGAKNPISYDYPSDTLLDGMKMGWDLGTRLNRKLTSWKSLSDPSMGDFIYGLDRHGLPEMVLRNGSAKLFRTGSWNGFHFSGTPEVKNNSIFKPIFVSNV</sequence>
<dbReference type="PANTHER" id="PTHR32444">
    <property type="entry name" value="BULB-TYPE LECTIN DOMAIN-CONTAINING PROTEIN"/>
    <property type="match status" value="1"/>
</dbReference>
<keyword evidence="2" id="KW-1185">Reference proteome</keyword>
<dbReference type="Proteomes" id="UP001420932">
    <property type="component" value="Unassembled WGS sequence"/>
</dbReference>
<reference evidence="1 2" key="1">
    <citation type="submission" date="2024-01" db="EMBL/GenBank/DDBJ databases">
        <title>Genome assemblies of Stephania.</title>
        <authorList>
            <person name="Yang L."/>
        </authorList>
    </citation>
    <scope>NUCLEOTIDE SEQUENCE [LARGE SCALE GENOMIC DNA]</scope>
    <source>
        <strain evidence="1">YNDBR</strain>
        <tissue evidence="1">Leaf</tissue>
    </source>
</reference>
<evidence type="ECO:0000313" key="2">
    <source>
        <dbReference type="Proteomes" id="UP001420932"/>
    </source>
</evidence>
<dbReference type="SUPFAM" id="SSF51110">
    <property type="entry name" value="alpha-D-mannose-specific plant lectins"/>
    <property type="match status" value="1"/>
</dbReference>
<name>A0AAP0NQF3_9MAGN</name>
<dbReference type="InterPro" id="IPR036426">
    <property type="entry name" value="Bulb-type_lectin_dom_sf"/>
</dbReference>
<evidence type="ECO:0000313" key="1">
    <source>
        <dbReference type="EMBL" id="KAK9114324.1"/>
    </source>
</evidence>
<comment type="caution">
    <text evidence="1">The sequence shown here is derived from an EMBL/GenBank/DDBJ whole genome shotgun (WGS) entry which is preliminary data.</text>
</comment>
<dbReference type="PANTHER" id="PTHR32444:SF247">
    <property type="entry name" value="OS01G0958200 PROTEIN"/>
    <property type="match status" value="1"/>
</dbReference>
<dbReference type="EMBL" id="JBBNAF010000009">
    <property type="protein sequence ID" value="KAK9114324.1"/>
    <property type="molecule type" value="Genomic_DNA"/>
</dbReference>